<dbReference type="PANTHER" id="PTHR43156">
    <property type="entry name" value="STAGE II SPORULATION PROTEIN E-RELATED"/>
    <property type="match status" value="1"/>
</dbReference>
<dbReference type="SUPFAM" id="SSF55785">
    <property type="entry name" value="PYP-like sensor domain (PAS domain)"/>
    <property type="match status" value="1"/>
</dbReference>
<reference evidence="3" key="1">
    <citation type="submission" date="2021-01" db="EMBL/GenBank/DDBJ databases">
        <title>Whole genome shotgun sequence of Catellatospora methionotrophica NBRC 14553.</title>
        <authorList>
            <person name="Komaki H."/>
            <person name="Tamura T."/>
        </authorList>
    </citation>
    <scope>NUCLEOTIDE SEQUENCE</scope>
    <source>
        <strain evidence="3">NBRC 14553</strain>
    </source>
</reference>
<accession>A0A8J3PE61</accession>
<dbReference type="InterPro" id="IPR036457">
    <property type="entry name" value="PPM-type-like_dom_sf"/>
</dbReference>
<dbReference type="EMBL" id="BONJ01000001">
    <property type="protein sequence ID" value="GIG11816.1"/>
    <property type="molecule type" value="Genomic_DNA"/>
</dbReference>
<keyword evidence="1" id="KW-0378">Hydrolase</keyword>
<dbReference type="SMART" id="SM00331">
    <property type="entry name" value="PP2C_SIG"/>
    <property type="match status" value="1"/>
</dbReference>
<organism evidence="3 4">
    <name type="scientific">Catellatospora methionotrophica</name>
    <dbReference type="NCBI Taxonomy" id="121620"/>
    <lineage>
        <taxon>Bacteria</taxon>
        <taxon>Bacillati</taxon>
        <taxon>Actinomycetota</taxon>
        <taxon>Actinomycetes</taxon>
        <taxon>Micromonosporales</taxon>
        <taxon>Micromonosporaceae</taxon>
        <taxon>Catellatospora</taxon>
    </lineage>
</organism>
<comment type="caution">
    <text evidence="3">The sequence shown here is derived from an EMBL/GenBank/DDBJ whole genome shotgun (WGS) entry which is preliminary data.</text>
</comment>
<dbReference type="InterPro" id="IPR035965">
    <property type="entry name" value="PAS-like_dom_sf"/>
</dbReference>
<dbReference type="InterPro" id="IPR029016">
    <property type="entry name" value="GAF-like_dom_sf"/>
</dbReference>
<dbReference type="SUPFAM" id="SSF55781">
    <property type="entry name" value="GAF domain-like"/>
    <property type="match status" value="1"/>
</dbReference>
<dbReference type="InterPro" id="IPR052016">
    <property type="entry name" value="Bact_Sigma-Reg"/>
</dbReference>
<dbReference type="GO" id="GO:0016791">
    <property type="term" value="F:phosphatase activity"/>
    <property type="evidence" value="ECO:0007669"/>
    <property type="project" value="TreeGrafter"/>
</dbReference>
<dbReference type="Gene3D" id="3.30.450.40">
    <property type="match status" value="1"/>
</dbReference>
<keyword evidence="4" id="KW-1185">Reference proteome</keyword>
<feature type="domain" description="PPM-type phosphatase" evidence="2">
    <location>
        <begin position="323"/>
        <end position="547"/>
    </location>
</feature>
<evidence type="ECO:0000313" key="3">
    <source>
        <dbReference type="EMBL" id="GIG11816.1"/>
    </source>
</evidence>
<dbReference type="Proteomes" id="UP000660339">
    <property type="component" value="Unassembled WGS sequence"/>
</dbReference>
<dbReference type="RefSeq" id="WP_166380588.1">
    <property type="nucleotide sequence ID" value="NZ_BAAATT010000011.1"/>
</dbReference>
<sequence>MREEIKTMRLPHIPVPESRAEQVFVGAEVAEPVVDGEGDGPPWADLLDGSDEMIFMVDRAGIVRVANAAAVQILGVAVGQTMTAPPLATVLQGPPGSFDLDLDERRLRGRAVPTGEWTSWYVRDVTDQVMRVDALLAERWRSAFLSEASRRLGSCLNPVRAARTTAVLAVPALADCAVVVLDGERELPWFRVDVSPEDRTESTGALSRWTVRPDSALDQAMSGLSVLDDPRLGDDIGALLAPGFGAVGSAMVVPLPGHTSPAGALILARHAGRAPFETVETHLVRQFAARAGAAISAATLYAAQADAAEAVQRSVEPPELPAVPGVTLGAAYRPAWERLRVGGDFYDVRPATDGSGRWLFVLGDVCGKGIEAAVQSGNTRQSLRALWLTESSPLRLLGLLNQATLTGDEPAMATLVIGTFATGAAAEVEVTLATGGHAPPLLMAADGQVTEVDLAGTAIGLILDAPFGETHLTLLPGETLVLFTDGITEARGRSADHPLFGPDRLAAEIRAYRGAPAAVIAERVAQQVTDWAGDRLQDDIAVLVIQALLPPEGGAR</sequence>
<protein>
    <recommendedName>
        <fullName evidence="2">PPM-type phosphatase domain-containing protein</fullName>
    </recommendedName>
</protein>
<dbReference type="SUPFAM" id="SSF81606">
    <property type="entry name" value="PP2C-like"/>
    <property type="match status" value="1"/>
</dbReference>
<dbReference type="AlphaFoldDB" id="A0A8J3PE61"/>
<proteinExistence type="predicted"/>
<name>A0A8J3PE61_9ACTN</name>
<gene>
    <name evidence="3" type="ORF">Cme02nite_01480</name>
</gene>
<evidence type="ECO:0000259" key="2">
    <source>
        <dbReference type="SMART" id="SM00331"/>
    </source>
</evidence>
<dbReference type="InterPro" id="IPR001932">
    <property type="entry name" value="PPM-type_phosphatase-like_dom"/>
</dbReference>
<dbReference type="Pfam" id="PF07228">
    <property type="entry name" value="SpoIIE"/>
    <property type="match status" value="1"/>
</dbReference>
<evidence type="ECO:0000256" key="1">
    <source>
        <dbReference type="ARBA" id="ARBA00022801"/>
    </source>
</evidence>
<dbReference type="PANTHER" id="PTHR43156:SF2">
    <property type="entry name" value="STAGE II SPORULATION PROTEIN E"/>
    <property type="match status" value="1"/>
</dbReference>
<dbReference type="Gene3D" id="3.60.40.10">
    <property type="entry name" value="PPM-type phosphatase domain"/>
    <property type="match status" value="1"/>
</dbReference>
<evidence type="ECO:0000313" key="4">
    <source>
        <dbReference type="Proteomes" id="UP000660339"/>
    </source>
</evidence>